<dbReference type="KEGG" id="lcre:Pla8534_32680"/>
<name>A0A518DUD8_9BACT</name>
<reference evidence="2 3" key="1">
    <citation type="submission" date="2019-02" db="EMBL/GenBank/DDBJ databases">
        <title>Deep-cultivation of Planctomycetes and their phenomic and genomic characterization uncovers novel biology.</title>
        <authorList>
            <person name="Wiegand S."/>
            <person name="Jogler M."/>
            <person name="Boedeker C."/>
            <person name="Pinto D."/>
            <person name="Vollmers J."/>
            <person name="Rivas-Marin E."/>
            <person name="Kohn T."/>
            <person name="Peeters S.H."/>
            <person name="Heuer A."/>
            <person name="Rast P."/>
            <person name="Oberbeckmann S."/>
            <person name="Bunk B."/>
            <person name="Jeske O."/>
            <person name="Meyerdierks A."/>
            <person name="Storesund J.E."/>
            <person name="Kallscheuer N."/>
            <person name="Luecker S."/>
            <person name="Lage O.M."/>
            <person name="Pohl T."/>
            <person name="Merkel B.J."/>
            <person name="Hornburger P."/>
            <person name="Mueller R.-W."/>
            <person name="Bruemmer F."/>
            <person name="Labrenz M."/>
            <person name="Spormann A.M."/>
            <person name="Op den Camp H."/>
            <person name="Overmann J."/>
            <person name="Amann R."/>
            <person name="Jetten M.S.M."/>
            <person name="Mascher T."/>
            <person name="Medema M.H."/>
            <person name="Devos D.P."/>
            <person name="Kaster A.-K."/>
            <person name="Ovreas L."/>
            <person name="Rohde M."/>
            <person name="Galperin M.Y."/>
            <person name="Jogler C."/>
        </authorList>
    </citation>
    <scope>NUCLEOTIDE SEQUENCE [LARGE SCALE GENOMIC DNA]</scope>
    <source>
        <strain evidence="2 3">Pla85_3_4</strain>
    </source>
</reference>
<protein>
    <submittedName>
        <fullName evidence="2">CYTH domain protein</fullName>
    </submittedName>
</protein>
<dbReference type="Gene3D" id="2.40.320.10">
    <property type="entry name" value="Hypothetical Protein Pfu-838710-001"/>
    <property type="match status" value="1"/>
</dbReference>
<dbReference type="SUPFAM" id="SSF55154">
    <property type="entry name" value="CYTH-like phosphatases"/>
    <property type="match status" value="1"/>
</dbReference>
<evidence type="ECO:0000313" key="3">
    <source>
        <dbReference type="Proteomes" id="UP000317648"/>
    </source>
</evidence>
<evidence type="ECO:0000259" key="1">
    <source>
        <dbReference type="PROSITE" id="PS51707"/>
    </source>
</evidence>
<dbReference type="Proteomes" id="UP000317648">
    <property type="component" value="Chromosome"/>
</dbReference>
<feature type="domain" description="CYTH" evidence="1">
    <location>
        <begin position="6"/>
        <end position="175"/>
    </location>
</feature>
<sequence>MSSPVCQNIEIKARLADLESARDICARLETPCAEVELQVDTYFDATAGRLKLREIQRQKSGTQAAELIGYQRPDQGAAKTSSYHRVELAPGDPMQALLSLVLPVRQVVVKRREIYLWKNVRVHLDEVEGLGLFLEFEAVVGPDCDVGLCRERVDYLIEQFGLAPEDLIAHSYVDM</sequence>
<dbReference type="PROSITE" id="PS51707">
    <property type="entry name" value="CYTH"/>
    <property type="match status" value="1"/>
</dbReference>
<dbReference type="PANTHER" id="PTHR21028:SF2">
    <property type="entry name" value="CYTH DOMAIN-CONTAINING PROTEIN"/>
    <property type="match status" value="1"/>
</dbReference>
<gene>
    <name evidence="2" type="ORF">Pla8534_32680</name>
</gene>
<organism evidence="2 3">
    <name type="scientific">Lignipirellula cremea</name>
    <dbReference type="NCBI Taxonomy" id="2528010"/>
    <lineage>
        <taxon>Bacteria</taxon>
        <taxon>Pseudomonadati</taxon>
        <taxon>Planctomycetota</taxon>
        <taxon>Planctomycetia</taxon>
        <taxon>Pirellulales</taxon>
        <taxon>Pirellulaceae</taxon>
        <taxon>Lignipirellula</taxon>
    </lineage>
</organism>
<dbReference type="SMART" id="SM01118">
    <property type="entry name" value="CYTH"/>
    <property type="match status" value="1"/>
</dbReference>
<dbReference type="EMBL" id="CP036433">
    <property type="protein sequence ID" value="QDU95453.1"/>
    <property type="molecule type" value="Genomic_DNA"/>
</dbReference>
<accession>A0A518DUD8</accession>
<evidence type="ECO:0000313" key="2">
    <source>
        <dbReference type="EMBL" id="QDU95453.1"/>
    </source>
</evidence>
<dbReference type="PANTHER" id="PTHR21028">
    <property type="entry name" value="SI:CH211-156B7.4"/>
    <property type="match status" value="1"/>
</dbReference>
<dbReference type="RefSeq" id="WP_197443332.1">
    <property type="nucleotide sequence ID" value="NZ_CP036433.1"/>
</dbReference>
<dbReference type="InterPro" id="IPR023577">
    <property type="entry name" value="CYTH_domain"/>
</dbReference>
<dbReference type="InterPro" id="IPR008173">
    <property type="entry name" value="Adenylyl_cyclase_CyaB"/>
</dbReference>
<dbReference type="Pfam" id="PF01928">
    <property type="entry name" value="CYTH"/>
    <property type="match status" value="1"/>
</dbReference>
<proteinExistence type="predicted"/>
<keyword evidence="3" id="KW-1185">Reference proteome</keyword>
<dbReference type="AlphaFoldDB" id="A0A518DUD8"/>
<dbReference type="InterPro" id="IPR033469">
    <property type="entry name" value="CYTH-like_dom_sf"/>
</dbReference>
<dbReference type="CDD" id="cd07890">
    <property type="entry name" value="CYTH-like_AC_IV-like"/>
    <property type="match status" value="1"/>
</dbReference>